<name>A0A023AWE9_GRENI</name>
<gene>
    <name evidence="1" type="ORF">GNI_228950</name>
</gene>
<comment type="caution">
    <text evidence="1">The sequence shown here is derived from an EMBL/GenBank/DDBJ whole genome shotgun (WGS) entry which is preliminary data.</text>
</comment>
<dbReference type="RefSeq" id="XP_011133957.1">
    <property type="nucleotide sequence ID" value="XM_011135655.1"/>
</dbReference>
<dbReference type="VEuPathDB" id="CryptoDB:GNI_228950"/>
<dbReference type="EMBL" id="AFNH02001825">
    <property type="protein sequence ID" value="EZG42763.1"/>
    <property type="molecule type" value="Genomic_DNA"/>
</dbReference>
<keyword evidence="2" id="KW-1185">Reference proteome</keyword>
<evidence type="ECO:0000313" key="2">
    <source>
        <dbReference type="Proteomes" id="UP000019763"/>
    </source>
</evidence>
<proteinExistence type="predicted"/>
<reference evidence="1" key="1">
    <citation type="submission" date="2013-12" db="EMBL/GenBank/DDBJ databases">
        <authorList>
            <person name="Omoto C.K."/>
            <person name="Sibley D."/>
            <person name="Venepally P."/>
            <person name="Hadjithomas M."/>
            <person name="Karamycheva S."/>
            <person name="Brunk B."/>
            <person name="Roos D."/>
            <person name="Caler E."/>
            <person name="Lorenzi H."/>
        </authorList>
    </citation>
    <scope>NUCLEOTIDE SEQUENCE</scope>
</reference>
<accession>A0A023AWE9</accession>
<sequence>MLVLQKDPDQVGKKLWSLPKKLTSVSELGYRARVRDIGSGKVQERHWSRLRPIDPPKNPEQFNSWLNEFGQEGIELGDKDLLEELGAETQIPQVSPSLEDSPRFVPLARAREAMERIT</sequence>
<protein>
    <submittedName>
        <fullName evidence="1">Uncharacterized protein</fullName>
    </submittedName>
</protein>
<evidence type="ECO:0000313" key="1">
    <source>
        <dbReference type="EMBL" id="EZG42763.1"/>
    </source>
</evidence>
<dbReference type="GeneID" id="22916708"/>
<dbReference type="Proteomes" id="UP000019763">
    <property type="component" value="Unassembled WGS sequence"/>
</dbReference>
<organism evidence="1 2">
    <name type="scientific">Gregarina niphandrodes</name>
    <name type="common">Septate eugregarine</name>
    <dbReference type="NCBI Taxonomy" id="110365"/>
    <lineage>
        <taxon>Eukaryota</taxon>
        <taxon>Sar</taxon>
        <taxon>Alveolata</taxon>
        <taxon>Apicomplexa</taxon>
        <taxon>Conoidasida</taxon>
        <taxon>Gregarinasina</taxon>
        <taxon>Eugregarinorida</taxon>
        <taxon>Gregarinidae</taxon>
        <taxon>Gregarina</taxon>
    </lineage>
</organism>
<dbReference type="AlphaFoldDB" id="A0A023AWE9"/>